<organism evidence="1 2">
    <name type="scientific">Fusarium solani</name>
    <name type="common">Filamentous fungus</name>
    <dbReference type="NCBI Taxonomy" id="169388"/>
    <lineage>
        <taxon>Eukaryota</taxon>
        <taxon>Fungi</taxon>
        <taxon>Dikarya</taxon>
        <taxon>Ascomycota</taxon>
        <taxon>Pezizomycotina</taxon>
        <taxon>Sordariomycetes</taxon>
        <taxon>Hypocreomycetidae</taxon>
        <taxon>Hypocreales</taxon>
        <taxon>Nectriaceae</taxon>
        <taxon>Fusarium</taxon>
        <taxon>Fusarium solani species complex</taxon>
    </lineage>
</organism>
<name>A0A9P9RCE8_FUSSL</name>
<dbReference type="EMBL" id="JAGTJS010000003">
    <property type="protein sequence ID" value="KAH7272935.1"/>
    <property type="molecule type" value="Genomic_DNA"/>
</dbReference>
<proteinExistence type="predicted"/>
<dbReference type="AlphaFoldDB" id="A0A9P9RCE8"/>
<reference evidence="1" key="1">
    <citation type="journal article" date="2021" name="Nat. Commun.">
        <title>Genetic determinants of endophytism in the Arabidopsis root mycobiome.</title>
        <authorList>
            <person name="Mesny F."/>
            <person name="Miyauchi S."/>
            <person name="Thiergart T."/>
            <person name="Pickel B."/>
            <person name="Atanasova L."/>
            <person name="Karlsson M."/>
            <person name="Huettel B."/>
            <person name="Barry K.W."/>
            <person name="Haridas S."/>
            <person name="Chen C."/>
            <person name="Bauer D."/>
            <person name="Andreopoulos W."/>
            <person name="Pangilinan J."/>
            <person name="LaButti K."/>
            <person name="Riley R."/>
            <person name="Lipzen A."/>
            <person name="Clum A."/>
            <person name="Drula E."/>
            <person name="Henrissat B."/>
            <person name="Kohler A."/>
            <person name="Grigoriev I.V."/>
            <person name="Martin F.M."/>
            <person name="Hacquard S."/>
        </authorList>
    </citation>
    <scope>NUCLEOTIDE SEQUENCE</scope>
    <source>
        <strain evidence="1">FSSC 5 MPI-SDFR-AT-0091</strain>
    </source>
</reference>
<evidence type="ECO:0000313" key="2">
    <source>
        <dbReference type="Proteomes" id="UP000736672"/>
    </source>
</evidence>
<protein>
    <submittedName>
        <fullName evidence="1">Uncharacterized protein</fullName>
    </submittedName>
</protein>
<gene>
    <name evidence="1" type="ORF">B0J15DRAFT_543519</name>
</gene>
<evidence type="ECO:0000313" key="1">
    <source>
        <dbReference type="EMBL" id="KAH7272935.1"/>
    </source>
</evidence>
<dbReference type="Proteomes" id="UP000736672">
    <property type="component" value="Unassembled WGS sequence"/>
</dbReference>
<dbReference type="OrthoDB" id="5102926at2759"/>
<comment type="caution">
    <text evidence="1">The sequence shown here is derived from an EMBL/GenBank/DDBJ whole genome shotgun (WGS) entry which is preliminary data.</text>
</comment>
<keyword evidence="2" id="KW-1185">Reference proteome</keyword>
<accession>A0A9P9RCE8</accession>
<sequence>MFSRQKNGLQVVGDIDAAGSLSKDKKKKGNGTQMVTYGANGEAIATVTIDIAFTNLAMRNFSVGDWDQLREIIRHVPLYHPFWRPMRHLDKRYGKAKFDVGILPVQQWMGGDVREQFGRPECTMLFLNASQLFQHLQDCHNLLHCRHPAEEAHTDQDAIDQICWDSRRPNGEKLNST</sequence>